<sequence>QLLHVSAMLQLAEYLDIFIDLKRDVKPEEFAQQPLPELEQLSQQQLNLRIKRLMQPEATLSIRENRDNMSVLSEFLAVKDVIKEKPVKKEPKREEKPEPKVPKQQVQTGNNAELNELIRHVKSIVNSLANGQFKDKFEYFICYPLDRHAGSYTQYIPYPISLSMIFMRLAANIQANSMPEICDPDQPNIMLRLTSDYGNYKSFAERQSDETRTRETKRFQEDPIAYGQYLFHQLKDKPHKYNYVTEIVRDFLLIAMNCWFFNFLTEVLVQFSIEVVKQVYEKFVNHYSVIVWPPWAQYFTPNGRMKNKTEYLEKVKQVNQWMKTAKFDLQFDPDLQLGDTGQRVPEEQIEHKVKDEFQVQVQKNEKEEPMEVEREAPKTIEKEVDIENINVFLAKIEMERLYEDDIVGITGGDDLCNWTESIKRQVYSILK</sequence>
<reference evidence="3" key="1">
    <citation type="submission" date="2015-07" db="EMBL/GenBank/DDBJ databases">
        <title>Adaptation to a free-living lifestyle via gene acquisitions in the diplomonad Trepomonas sp. PC1.</title>
        <authorList>
            <person name="Xu F."/>
            <person name="Jerlstrom-Hultqvist J."/>
            <person name="Kolisko M."/>
            <person name="Simpson A.G.B."/>
            <person name="Roger A.J."/>
            <person name="Svard S.G."/>
            <person name="Andersson J.O."/>
        </authorList>
    </citation>
    <scope>NUCLEOTIDE SEQUENCE</scope>
    <source>
        <strain evidence="3">PC1</strain>
    </source>
</reference>
<dbReference type="AlphaFoldDB" id="A0A146KHW9"/>
<feature type="non-terminal residue" evidence="3">
    <location>
        <position position="1"/>
    </location>
</feature>
<protein>
    <recommendedName>
        <fullName evidence="4">Bromodomain-containing protein</fullName>
    </recommendedName>
</protein>
<proteinExistence type="predicted"/>
<accession>A0A146KHW9</accession>
<keyword evidence="1" id="KW-0103">Bromodomain</keyword>
<dbReference type="Gene3D" id="1.20.920.10">
    <property type="entry name" value="Bromodomain-like"/>
    <property type="match status" value="1"/>
</dbReference>
<evidence type="ECO:0008006" key="4">
    <source>
        <dbReference type="Google" id="ProtNLM"/>
    </source>
</evidence>
<dbReference type="InterPro" id="IPR036427">
    <property type="entry name" value="Bromodomain-like_sf"/>
</dbReference>
<evidence type="ECO:0000256" key="1">
    <source>
        <dbReference type="ARBA" id="ARBA00023117"/>
    </source>
</evidence>
<feature type="compositionally biased region" description="Basic and acidic residues" evidence="2">
    <location>
        <begin position="87"/>
        <end position="101"/>
    </location>
</feature>
<feature type="region of interest" description="Disordered" evidence="2">
    <location>
        <begin position="87"/>
        <end position="109"/>
    </location>
</feature>
<name>A0A146KHW9_9EUKA</name>
<gene>
    <name evidence="3" type="ORF">TPC1_11594</name>
</gene>
<organism evidence="3">
    <name type="scientific">Trepomonas sp. PC1</name>
    <dbReference type="NCBI Taxonomy" id="1076344"/>
    <lineage>
        <taxon>Eukaryota</taxon>
        <taxon>Metamonada</taxon>
        <taxon>Diplomonadida</taxon>
        <taxon>Hexamitidae</taxon>
        <taxon>Hexamitinae</taxon>
        <taxon>Trepomonas</taxon>
    </lineage>
</organism>
<evidence type="ECO:0000256" key="2">
    <source>
        <dbReference type="SAM" id="MobiDB-lite"/>
    </source>
</evidence>
<evidence type="ECO:0000313" key="3">
    <source>
        <dbReference type="EMBL" id="JAP95424.1"/>
    </source>
</evidence>
<dbReference type="EMBL" id="GDID01001182">
    <property type="protein sequence ID" value="JAP95424.1"/>
    <property type="molecule type" value="Transcribed_RNA"/>
</dbReference>
<dbReference type="SUPFAM" id="SSF47370">
    <property type="entry name" value="Bromodomain"/>
    <property type="match status" value="1"/>
</dbReference>